<evidence type="ECO:0000313" key="2">
    <source>
        <dbReference type="EMBL" id="QGU32974.1"/>
    </source>
</evidence>
<dbReference type="Pfam" id="PF09820">
    <property type="entry name" value="AAA-ATPase_like"/>
    <property type="match status" value="1"/>
</dbReference>
<reference evidence="2 3" key="1">
    <citation type="submission" date="2019-12" db="EMBL/GenBank/DDBJ databases">
        <title>The complete genome of the thermophilic, anoxygenic phototrophic gammaproteobacterium Thermochromatium tepidum.</title>
        <authorList>
            <person name="Sattley W.M."/>
            <person name="Swingley W.D."/>
            <person name="Burchell B.M."/>
            <person name="Gurbani S.A."/>
            <person name="Kujawa C.M."/>
            <person name="Nuccio D.A."/>
            <person name="Schladweiler J."/>
            <person name="Shaffer K.N."/>
            <person name="Stokes L.M."/>
            <person name="Touchman J.W."/>
            <person name="Blankenship R.E."/>
            <person name="Madigan M.T."/>
        </authorList>
    </citation>
    <scope>NUCLEOTIDE SEQUENCE [LARGE SCALE GENOMIC DNA]</scope>
    <source>
        <strain evidence="2 3">ATCC 43061</strain>
    </source>
</reference>
<dbReference type="KEGG" id="ttp:E6P07_08250"/>
<feature type="domain" description="AAA-ATPase-like" evidence="1">
    <location>
        <begin position="6"/>
        <end position="203"/>
    </location>
</feature>
<accession>A0A6I6DZD1</accession>
<dbReference type="PANTHER" id="PTHR34825:SF1">
    <property type="entry name" value="AAA-ATPASE-LIKE DOMAIN-CONTAINING PROTEIN"/>
    <property type="match status" value="1"/>
</dbReference>
<dbReference type="EMBL" id="CP039268">
    <property type="protein sequence ID" value="QGU32974.1"/>
    <property type="molecule type" value="Genomic_DNA"/>
</dbReference>
<gene>
    <name evidence="2" type="ORF">E6P07_08250</name>
</gene>
<name>A0A6I6DZD1_THETI</name>
<sequence length="515" mass="59904">MKKKLPIGISTLCKMIRDGYVYVDKTRYVYEMASSGVYYFLSRPRRFGKTLFVDTLKEAFEGNRELFRGLWLYDHWDWDKKYPVIHLSLGSGVVRDRIDLDNKIRDLLYQNQERLGIQCRDATDVALCFGDLIRKAKAQYALPAVILIDEYDKPILDNITDAQRATEIREGLKNLYSVIKDHDAHIQFVFLTGVSKFSKVSIFSGLNNLRDITIDEQYSSICGYTESELTEHFKEHLAGHEREMIRQWYNGYSWTGEERVYNPFSIINYLQTKKIRNYWFETGTPSFLIELFKKKRYYIPQLENLEVGESILGSFDVDFIEPENILFQSGYLTIADAIMKGSRWVYRLTYPNLEVRQSLSDYILRAYHHSAIEKERAQNRLYDCLMAKDISGIVAIMRAHFASIPHDWYRKNRIDQYEGYYASVFYAYFASIGVDVRVEDPTHYGQVDMAVLLPEVVYVFEFKAIDGEEATGEALAQLQAKGYAAKYRGTGRQVQLVGLEFSKTKRQIVGVAVEQ</sequence>
<dbReference type="AlphaFoldDB" id="A0A6I6DZD1"/>
<dbReference type="Proteomes" id="UP000426424">
    <property type="component" value="Chromosome"/>
</dbReference>
<dbReference type="Pfam" id="PF08011">
    <property type="entry name" value="PDDEXK_9"/>
    <property type="match status" value="1"/>
</dbReference>
<proteinExistence type="predicted"/>
<keyword evidence="3" id="KW-1185">Reference proteome</keyword>
<evidence type="ECO:0000259" key="1">
    <source>
        <dbReference type="Pfam" id="PF09820"/>
    </source>
</evidence>
<dbReference type="PANTHER" id="PTHR34825">
    <property type="entry name" value="CONSERVED PROTEIN, WITH A WEAK D-GALACTARATE DEHYDRATASE/ALTRONATE HYDROLASE DOMAIN"/>
    <property type="match status" value="1"/>
</dbReference>
<dbReference type="OrthoDB" id="5750613at2"/>
<dbReference type="RefSeq" id="WP_153975168.1">
    <property type="nucleotide sequence ID" value="NZ_CP039268.1"/>
</dbReference>
<dbReference type="InterPro" id="IPR018631">
    <property type="entry name" value="AAA-ATPase-like_dom"/>
</dbReference>
<dbReference type="InterPro" id="IPR012547">
    <property type="entry name" value="PDDEXK_9"/>
</dbReference>
<organism evidence="2 3">
    <name type="scientific">Thermochromatium tepidum ATCC 43061</name>
    <dbReference type="NCBI Taxonomy" id="316276"/>
    <lineage>
        <taxon>Bacteria</taxon>
        <taxon>Pseudomonadati</taxon>
        <taxon>Pseudomonadota</taxon>
        <taxon>Gammaproteobacteria</taxon>
        <taxon>Chromatiales</taxon>
        <taxon>Chromatiaceae</taxon>
        <taxon>Thermochromatium</taxon>
    </lineage>
</organism>
<protein>
    <submittedName>
        <fullName evidence="2">AAA family ATPase</fullName>
    </submittedName>
</protein>
<evidence type="ECO:0000313" key="3">
    <source>
        <dbReference type="Proteomes" id="UP000426424"/>
    </source>
</evidence>